<dbReference type="InterPro" id="IPR036390">
    <property type="entry name" value="WH_DNA-bd_sf"/>
</dbReference>
<proteinExistence type="inferred from homology"/>
<dbReference type="PANTHER" id="PTHR18964:SF149">
    <property type="entry name" value="BIFUNCTIONAL UDP-N-ACETYLGLUCOSAMINE 2-EPIMERASE_N-ACETYLMANNOSAMINE KINASE"/>
    <property type="match status" value="1"/>
</dbReference>
<dbReference type="InterPro" id="IPR036388">
    <property type="entry name" value="WH-like_DNA-bd_sf"/>
</dbReference>
<keyword evidence="5" id="KW-1185">Reference proteome</keyword>
<evidence type="ECO:0000256" key="1">
    <source>
        <dbReference type="ARBA" id="ARBA00002486"/>
    </source>
</evidence>
<evidence type="ECO:0000256" key="3">
    <source>
        <dbReference type="ARBA" id="ARBA00022629"/>
    </source>
</evidence>
<dbReference type="AlphaFoldDB" id="A0A4P5P8K3"/>
<evidence type="ECO:0000313" key="4">
    <source>
        <dbReference type="EMBL" id="GCF94180.1"/>
    </source>
</evidence>
<dbReference type="InterPro" id="IPR043129">
    <property type="entry name" value="ATPase_NBD"/>
</dbReference>
<dbReference type="RefSeq" id="WP_146622617.1">
    <property type="nucleotide sequence ID" value="NZ_BJCC01000015.1"/>
</dbReference>
<reference evidence="5" key="1">
    <citation type="submission" date="2019-02" db="EMBL/GenBank/DDBJ databases">
        <title>Draft genome sequence of Enterococcus sp. Gos25-1.</title>
        <authorList>
            <person name="Tanaka N."/>
            <person name="Shiwa Y."/>
            <person name="Fujita N."/>
        </authorList>
    </citation>
    <scope>NUCLEOTIDE SEQUENCE [LARGE SCALE GENOMIC DNA]</scope>
    <source>
        <strain evidence="5">Gos25-1</strain>
    </source>
</reference>
<dbReference type="EMBL" id="BJCC01000015">
    <property type="protein sequence ID" value="GCF94180.1"/>
    <property type="molecule type" value="Genomic_DNA"/>
</dbReference>
<keyword evidence="4" id="KW-0418">Kinase</keyword>
<protein>
    <submittedName>
        <fullName evidence="4">Sugar kinase</fullName>
    </submittedName>
</protein>
<dbReference type="InterPro" id="IPR000600">
    <property type="entry name" value="ROK"/>
</dbReference>
<dbReference type="SUPFAM" id="SSF46785">
    <property type="entry name" value="Winged helix' DNA-binding domain"/>
    <property type="match status" value="1"/>
</dbReference>
<comment type="caution">
    <text evidence="4">The sequence shown here is derived from an EMBL/GenBank/DDBJ whole genome shotgun (WGS) entry which is preliminary data.</text>
</comment>
<comment type="similarity">
    <text evidence="2">Belongs to the ROK (NagC/XylR) family.</text>
</comment>
<sequence>MKHISDIKENNKRSILKLLYQNKPYSKKRIAKKLSLSASVITKLCNELQDEGWITEQSTLNSGKAGRKEIEIVINASHKYCIGVVLNHLYTTIVLTDLQMNVIEKQRFDTLQESGKHVAQLIHSLSELITAHHLAPSDILGIGISIKGKTDGRISFSGIWETPVDIASVIEEELQLPVYLDNGIRCSALLESFTYEYRTFIFIKYMEPGIGGAVMKHGELLRGDHHLIMDFGHQIIDPSADYCPICKRRGCLESLISIEGIIQTLKQSFSPKNDPTLWDICNGDKNQITAETIVAAAEAGSIELNQLFKKTANDFAIALLNTVALWDIPRIILIGDFFLSRRFVQYVESALLELQLSPQTFSIDYNIHDDEDLSSIALLLKHELV</sequence>
<dbReference type="Gene3D" id="3.30.420.40">
    <property type="match status" value="2"/>
</dbReference>
<keyword evidence="4" id="KW-0808">Transferase</keyword>
<evidence type="ECO:0000313" key="5">
    <source>
        <dbReference type="Proteomes" id="UP000290567"/>
    </source>
</evidence>
<dbReference type="Proteomes" id="UP000290567">
    <property type="component" value="Unassembled WGS sequence"/>
</dbReference>
<dbReference type="GO" id="GO:0042732">
    <property type="term" value="P:D-xylose metabolic process"/>
    <property type="evidence" value="ECO:0007669"/>
    <property type="project" value="UniProtKB-KW"/>
</dbReference>
<dbReference type="Pfam" id="PF13412">
    <property type="entry name" value="HTH_24"/>
    <property type="match status" value="1"/>
</dbReference>
<keyword evidence="3" id="KW-0859">Xylose metabolism</keyword>
<dbReference type="GO" id="GO:0016301">
    <property type="term" value="F:kinase activity"/>
    <property type="evidence" value="ECO:0007669"/>
    <property type="project" value="UniProtKB-KW"/>
</dbReference>
<gene>
    <name evidence="4" type="ORF">NRIC_20710</name>
</gene>
<evidence type="ECO:0000256" key="2">
    <source>
        <dbReference type="ARBA" id="ARBA00006479"/>
    </source>
</evidence>
<dbReference type="SUPFAM" id="SSF53067">
    <property type="entry name" value="Actin-like ATPase domain"/>
    <property type="match status" value="1"/>
</dbReference>
<organism evidence="4 5">
    <name type="scientific">Enterococcus florum</name>
    <dbReference type="NCBI Taxonomy" id="2480627"/>
    <lineage>
        <taxon>Bacteria</taxon>
        <taxon>Bacillati</taxon>
        <taxon>Bacillota</taxon>
        <taxon>Bacilli</taxon>
        <taxon>Lactobacillales</taxon>
        <taxon>Enterococcaceae</taxon>
        <taxon>Enterococcus</taxon>
    </lineage>
</organism>
<dbReference type="PANTHER" id="PTHR18964">
    <property type="entry name" value="ROK (REPRESSOR, ORF, KINASE) FAMILY"/>
    <property type="match status" value="1"/>
</dbReference>
<keyword evidence="3" id="KW-0119">Carbohydrate metabolism</keyword>
<comment type="function">
    <text evidence="1">Transcriptional repressor of xylose-utilizing enzymes.</text>
</comment>
<name>A0A4P5P8K3_9ENTE</name>
<dbReference type="Gene3D" id="1.10.10.10">
    <property type="entry name" value="Winged helix-like DNA-binding domain superfamily/Winged helix DNA-binding domain"/>
    <property type="match status" value="1"/>
</dbReference>
<dbReference type="OrthoDB" id="9796533at2"/>
<accession>A0A4P5P8K3</accession>
<dbReference type="Pfam" id="PF00480">
    <property type="entry name" value="ROK"/>
    <property type="match status" value="1"/>
</dbReference>